<evidence type="ECO:0000313" key="4">
    <source>
        <dbReference type="Proteomes" id="UP000092600"/>
    </source>
</evidence>
<evidence type="ECO:0000256" key="1">
    <source>
        <dbReference type="ARBA" id="ARBA00022898"/>
    </source>
</evidence>
<gene>
    <name evidence="3" type="ORF">ACMD2_23039</name>
</gene>
<evidence type="ECO:0000313" key="3">
    <source>
        <dbReference type="EMBL" id="OAY76862.1"/>
    </source>
</evidence>
<dbReference type="InterPro" id="IPR029066">
    <property type="entry name" value="PLP-binding_barrel"/>
</dbReference>
<proteinExistence type="predicted"/>
<dbReference type="Gene3D" id="3.20.20.10">
    <property type="entry name" value="Alanine racemase"/>
    <property type="match status" value="1"/>
</dbReference>
<keyword evidence="1" id="KW-0663">Pyridoxal phosphate</keyword>
<dbReference type="AlphaFoldDB" id="A0A199VI92"/>
<feature type="compositionally biased region" description="Polar residues" evidence="2">
    <location>
        <begin position="19"/>
        <end position="45"/>
    </location>
</feature>
<organism evidence="3 4">
    <name type="scientific">Ananas comosus</name>
    <name type="common">Pineapple</name>
    <name type="synonym">Ananas ananas</name>
    <dbReference type="NCBI Taxonomy" id="4615"/>
    <lineage>
        <taxon>Eukaryota</taxon>
        <taxon>Viridiplantae</taxon>
        <taxon>Streptophyta</taxon>
        <taxon>Embryophyta</taxon>
        <taxon>Tracheophyta</taxon>
        <taxon>Spermatophyta</taxon>
        <taxon>Magnoliopsida</taxon>
        <taxon>Liliopsida</taxon>
        <taxon>Poales</taxon>
        <taxon>Bromeliaceae</taxon>
        <taxon>Bromelioideae</taxon>
        <taxon>Ananas</taxon>
    </lineage>
</organism>
<feature type="region of interest" description="Disordered" evidence="2">
    <location>
        <begin position="1"/>
        <end position="69"/>
    </location>
</feature>
<evidence type="ECO:0000256" key="2">
    <source>
        <dbReference type="SAM" id="MobiDB-lite"/>
    </source>
</evidence>
<comment type="caution">
    <text evidence="3">The sequence shown here is derived from an EMBL/GenBank/DDBJ whole genome shotgun (WGS) entry which is preliminary data.</text>
</comment>
<dbReference type="EMBL" id="LSRQ01001682">
    <property type="protein sequence ID" value="OAY76862.1"/>
    <property type="molecule type" value="Genomic_DNA"/>
</dbReference>
<sequence>MAQQVLLPLSPANEERPNDATSYSPTPTPMKSGNPNTSHASTHTSSGKRRRLSSPSHKTTPTLTRKGKLEYTSDAIQELVNLGKKRLNIAEQMLQRELDACPKVHSIEECMLLLGENSEHPELERRKEPLGVLQFSKSSTTLKWSLENAIGAIDGTDIPVVVRKSKQPRYHCRKGYTSQNMMISCSFDHQFLFVCTGWEGSAVDMRALHCCCESGGFMVSEVRRRMSAPAAAALEGGAGAAAALRAVVARVRQAAERCGRRPERVKVVAVSKTKPPAVVRHVYDAGHRCFGENYVQELLEKAAQLPADIEWHFIGHLQSNKVKSLLGIFYLLTLVVNRLNFRHGGKLRYYHGNLLKRPQKASRQHNSL</sequence>
<dbReference type="GO" id="GO:0030170">
    <property type="term" value="F:pyridoxal phosphate binding"/>
    <property type="evidence" value="ECO:0007669"/>
    <property type="project" value="InterPro"/>
</dbReference>
<dbReference type="PANTHER" id="PTHR10146:SF14">
    <property type="entry name" value="PYRIDOXAL PHOSPHATE HOMEOSTASIS PROTEIN"/>
    <property type="match status" value="1"/>
</dbReference>
<name>A0A199VI92_ANACO</name>
<protein>
    <submittedName>
        <fullName evidence="3">Proline synthase co-transcribed bacterial protein</fullName>
    </submittedName>
</protein>
<dbReference type="PANTHER" id="PTHR10146">
    <property type="entry name" value="PROLINE SYNTHETASE CO-TRANSCRIBED BACTERIAL HOMOLOG PROTEIN"/>
    <property type="match status" value="1"/>
</dbReference>
<reference evidence="3 4" key="1">
    <citation type="journal article" date="2016" name="DNA Res.">
        <title>The draft genome of MD-2 pineapple using hybrid error correction of long reads.</title>
        <authorList>
            <person name="Redwan R.M."/>
            <person name="Saidin A."/>
            <person name="Kumar S.V."/>
        </authorList>
    </citation>
    <scope>NUCLEOTIDE SEQUENCE [LARGE SCALE GENOMIC DNA]</scope>
    <source>
        <strain evidence="4">cv. MD2</strain>
        <tissue evidence="3">Leaf</tissue>
    </source>
</reference>
<accession>A0A199VI92</accession>
<dbReference type="Proteomes" id="UP000092600">
    <property type="component" value="Unassembled WGS sequence"/>
</dbReference>
<dbReference type="STRING" id="4615.A0A199VI92"/>
<dbReference type="PROSITE" id="PS01211">
    <property type="entry name" value="UPF0001"/>
    <property type="match status" value="1"/>
</dbReference>
<feature type="compositionally biased region" description="Polar residues" evidence="2">
    <location>
        <begin position="53"/>
        <end position="63"/>
    </location>
</feature>
<dbReference type="SUPFAM" id="SSF51419">
    <property type="entry name" value="PLP-binding barrel"/>
    <property type="match status" value="1"/>
</dbReference>
<dbReference type="InterPro" id="IPR011078">
    <property type="entry name" value="PyrdxlP_homeostasis"/>
</dbReference>